<dbReference type="EC" id="4.1.1.52" evidence="7"/>
<evidence type="ECO:0000256" key="3">
    <source>
        <dbReference type="ARBA" id="ARBA00022793"/>
    </source>
</evidence>
<sequence length="336" mass="37542">MSLLSTRTKIDTHHHFDPEFYNKAVRNAGGDPSGFPTPEWSPESDEASMGANGTRTAILSVTAPGPVIVDNDQRARELARECNNYTASLRDQNATQWGFFATMPSLLDTEGTLDEISYALDVLKADGITLFTRYGPKNQYLGHQAFNPIWQELNSRHAVIFAQSTVDYPHETTRTAVDLISSGTKRNYPDCKVILSHAGGTLPWSISRVTPSLRGLPFDSNAGTKSYEEWIEDFRSFYYDLALSSSPLILTALLESVPHDHILYGENPIPGDKVLFELYLLTFLGSDSPYAPADKIARFKEDLDNFSMDQDLRDKIYFKNTLALLARLAQEYSLAP</sequence>
<comment type="similarity">
    <text evidence="1">Belongs to the metallo-dependent hydrolases superfamily. ACMSD family.</text>
</comment>
<dbReference type="GO" id="GO:0005829">
    <property type="term" value="C:cytosol"/>
    <property type="evidence" value="ECO:0007669"/>
    <property type="project" value="TreeGrafter"/>
</dbReference>
<evidence type="ECO:0000256" key="9">
    <source>
        <dbReference type="SAM" id="MobiDB-lite"/>
    </source>
</evidence>
<keyword evidence="2" id="KW-0479">Metal-binding</keyword>
<dbReference type="RefSeq" id="XP_056493692.1">
    <property type="nucleotide sequence ID" value="XM_056625110.1"/>
</dbReference>
<keyword evidence="12" id="KW-1185">Reference proteome</keyword>
<dbReference type="Proteomes" id="UP001147747">
    <property type="component" value="Unassembled WGS sequence"/>
</dbReference>
<protein>
    <recommendedName>
        <fullName evidence="7">6-methylsalicylate decarboxylase</fullName>
        <ecNumber evidence="7">4.1.1.52</ecNumber>
    </recommendedName>
</protein>
<reference evidence="11" key="1">
    <citation type="submission" date="2022-12" db="EMBL/GenBank/DDBJ databases">
        <authorList>
            <person name="Petersen C."/>
        </authorList>
    </citation>
    <scope>NUCLEOTIDE SEQUENCE</scope>
    <source>
        <strain evidence="11">IBT 29677</strain>
    </source>
</reference>
<dbReference type="InterPro" id="IPR032466">
    <property type="entry name" value="Metal_Hydrolase"/>
</dbReference>
<evidence type="ECO:0000256" key="8">
    <source>
        <dbReference type="RuleBase" id="RU366045"/>
    </source>
</evidence>
<dbReference type="PANTHER" id="PTHR21240">
    <property type="entry name" value="2-AMINO-3-CARBOXYLMUCONATE-6-SEMIALDEHYDE DECARBOXYLASE"/>
    <property type="match status" value="1"/>
</dbReference>
<evidence type="ECO:0000256" key="5">
    <source>
        <dbReference type="ARBA" id="ARBA00023239"/>
    </source>
</evidence>
<feature type="region of interest" description="Disordered" evidence="9">
    <location>
        <begin position="27"/>
        <end position="50"/>
    </location>
</feature>
<accession>A0A9X0BE32</accession>
<dbReference type="PANTHER" id="PTHR21240:SF29">
    <property type="entry name" value="AMIDOHYDROLASE-RELATED DOMAIN-CONTAINING PROTEIN"/>
    <property type="match status" value="1"/>
</dbReference>
<dbReference type="GO" id="GO:0016787">
    <property type="term" value="F:hydrolase activity"/>
    <property type="evidence" value="ECO:0007669"/>
    <property type="project" value="InterPro"/>
</dbReference>
<evidence type="ECO:0000256" key="2">
    <source>
        <dbReference type="ARBA" id="ARBA00022723"/>
    </source>
</evidence>
<dbReference type="SUPFAM" id="SSF51556">
    <property type="entry name" value="Metallo-dependent hydrolases"/>
    <property type="match status" value="1"/>
</dbReference>
<dbReference type="AlphaFoldDB" id="A0A9X0BE32"/>
<dbReference type="GO" id="GO:0046872">
    <property type="term" value="F:metal ion binding"/>
    <property type="evidence" value="ECO:0007669"/>
    <property type="project" value="UniProtKB-KW"/>
</dbReference>
<evidence type="ECO:0000256" key="7">
    <source>
        <dbReference type="ARBA" id="ARBA00038889"/>
    </source>
</evidence>
<reference evidence="11" key="2">
    <citation type="journal article" date="2023" name="IMA Fungus">
        <title>Comparative genomic study of the Penicillium genus elucidates a diverse pangenome and 15 lateral gene transfer events.</title>
        <authorList>
            <person name="Petersen C."/>
            <person name="Sorensen T."/>
            <person name="Nielsen M.R."/>
            <person name="Sondergaard T.E."/>
            <person name="Sorensen J.L."/>
            <person name="Fitzpatrick D.A."/>
            <person name="Frisvad J.C."/>
            <person name="Nielsen K.L."/>
        </authorList>
    </citation>
    <scope>NUCLEOTIDE SEQUENCE</scope>
    <source>
        <strain evidence="11">IBT 29677</strain>
    </source>
</reference>
<organism evidence="11 12">
    <name type="scientific">Penicillium cosmopolitanum</name>
    <dbReference type="NCBI Taxonomy" id="1131564"/>
    <lineage>
        <taxon>Eukaryota</taxon>
        <taxon>Fungi</taxon>
        <taxon>Dikarya</taxon>
        <taxon>Ascomycota</taxon>
        <taxon>Pezizomycotina</taxon>
        <taxon>Eurotiomycetes</taxon>
        <taxon>Eurotiomycetidae</taxon>
        <taxon>Eurotiales</taxon>
        <taxon>Aspergillaceae</taxon>
        <taxon>Penicillium</taxon>
    </lineage>
</organism>
<evidence type="ECO:0000256" key="4">
    <source>
        <dbReference type="ARBA" id="ARBA00022833"/>
    </source>
</evidence>
<dbReference type="OrthoDB" id="2832284at2759"/>
<dbReference type="GeneID" id="81364090"/>
<comment type="caution">
    <text evidence="11">The sequence shown here is derived from an EMBL/GenBank/DDBJ whole genome shotgun (WGS) entry which is preliminary data.</text>
</comment>
<evidence type="ECO:0000256" key="1">
    <source>
        <dbReference type="ARBA" id="ARBA00005871"/>
    </source>
</evidence>
<dbReference type="GO" id="GO:0019748">
    <property type="term" value="P:secondary metabolic process"/>
    <property type="evidence" value="ECO:0007669"/>
    <property type="project" value="TreeGrafter"/>
</dbReference>
<gene>
    <name evidence="11" type="ORF">N7509_000463</name>
</gene>
<evidence type="ECO:0000313" key="11">
    <source>
        <dbReference type="EMBL" id="KAJ5413836.1"/>
    </source>
</evidence>
<dbReference type="EMBL" id="JAPZBU010000003">
    <property type="protein sequence ID" value="KAJ5413836.1"/>
    <property type="molecule type" value="Genomic_DNA"/>
</dbReference>
<dbReference type="Gene3D" id="3.20.20.140">
    <property type="entry name" value="Metal-dependent hydrolases"/>
    <property type="match status" value="1"/>
</dbReference>
<name>A0A9X0BE32_9EURO</name>
<dbReference type="GO" id="GO:0047596">
    <property type="term" value="F:6-methylsalicylate decarboxylase activity"/>
    <property type="evidence" value="ECO:0007669"/>
    <property type="project" value="UniProtKB-EC"/>
</dbReference>
<keyword evidence="5 8" id="KW-0456">Lyase</keyword>
<keyword evidence="3 8" id="KW-0210">Decarboxylase</keyword>
<dbReference type="Pfam" id="PF04909">
    <property type="entry name" value="Amidohydro_2"/>
    <property type="match status" value="1"/>
</dbReference>
<evidence type="ECO:0000259" key="10">
    <source>
        <dbReference type="Pfam" id="PF04909"/>
    </source>
</evidence>
<dbReference type="InterPro" id="IPR006680">
    <property type="entry name" value="Amidohydro-rel"/>
</dbReference>
<keyword evidence="4" id="KW-0862">Zinc</keyword>
<evidence type="ECO:0000313" key="12">
    <source>
        <dbReference type="Proteomes" id="UP001147747"/>
    </source>
</evidence>
<feature type="domain" description="Amidohydrolase-related" evidence="10">
    <location>
        <begin position="10"/>
        <end position="325"/>
    </location>
</feature>
<proteinExistence type="inferred from homology"/>
<evidence type="ECO:0000256" key="6">
    <source>
        <dbReference type="ARBA" id="ARBA00036832"/>
    </source>
</evidence>
<comment type="catalytic activity">
    <reaction evidence="6">
        <text>6-methylsalicylate + H(+) = 3-methylphenol + CO2</text>
        <dbReference type="Rhea" id="RHEA:23112"/>
        <dbReference type="ChEBI" id="CHEBI:15378"/>
        <dbReference type="ChEBI" id="CHEBI:16526"/>
        <dbReference type="ChEBI" id="CHEBI:17231"/>
        <dbReference type="ChEBI" id="CHEBI:36658"/>
        <dbReference type="EC" id="4.1.1.52"/>
    </reaction>
    <physiologicalReaction direction="left-to-right" evidence="6">
        <dbReference type="Rhea" id="RHEA:23113"/>
    </physiologicalReaction>
</comment>
<dbReference type="InterPro" id="IPR032465">
    <property type="entry name" value="ACMSD"/>
</dbReference>